<evidence type="ECO:0000313" key="4">
    <source>
        <dbReference type="EMBL" id="KAF2493489.1"/>
    </source>
</evidence>
<dbReference type="InterPro" id="IPR053181">
    <property type="entry name" value="EcdB-like_regulator"/>
</dbReference>
<proteinExistence type="predicted"/>
<keyword evidence="1" id="KW-0539">Nucleus</keyword>
<dbReference type="PROSITE" id="PS00463">
    <property type="entry name" value="ZN2_CY6_FUNGAL_1"/>
    <property type="match status" value="1"/>
</dbReference>
<dbReference type="OrthoDB" id="10261408at2759"/>
<protein>
    <recommendedName>
        <fullName evidence="3">Zn(2)-C6 fungal-type domain-containing protein</fullName>
    </recommendedName>
</protein>
<feature type="region of interest" description="Disordered" evidence="2">
    <location>
        <begin position="1"/>
        <end position="20"/>
    </location>
</feature>
<dbReference type="CDD" id="cd00067">
    <property type="entry name" value="GAL4"/>
    <property type="match status" value="1"/>
</dbReference>
<feature type="compositionally biased region" description="Basic and acidic residues" evidence="2">
    <location>
        <begin position="1"/>
        <end position="11"/>
    </location>
</feature>
<feature type="domain" description="Zn(2)-C6 fungal-type" evidence="3">
    <location>
        <begin position="36"/>
        <end position="65"/>
    </location>
</feature>
<gene>
    <name evidence="4" type="ORF">BU16DRAFT_513429</name>
</gene>
<dbReference type="PANTHER" id="PTHR47785">
    <property type="entry name" value="ZN(II)2CYS6 TRANSCRIPTION FACTOR (EUROFUNG)-RELATED-RELATED"/>
    <property type="match status" value="1"/>
</dbReference>
<name>A0A6A6QMZ4_9PEZI</name>
<evidence type="ECO:0000256" key="2">
    <source>
        <dbReference type="SAM" id="MobiDB-lite"/>
    </source>
</evidence>
<dbReference type="AlphaFoldDB" id="A0A6A6QMZ4"/>
<sequence>MSEGASKRTETEEQVEELEDALNPIRNYPRKRVAVACEVCRVRKTRCDTKRPCGFCTSSGLQCVYRPLNQPEKYVVSRL</sequence>
<organism evidence="4 5">
    <name type="scientific">Lophium mytilinum</name>
    <dbReference type="NCBI Taxonomy" id="390894"/>
    <lineage>
        <taxon>Eukaryota</taxon>
        <taxon>Fungi</taxon>
        <taxon>Dikarya</taxon>
        <taxon>Ascomycota</taxon>
        <taxon>Pezizomycotina</taxon>
        <taxon>Dothideomycetes</taxon>
        <taxon>Pleosporomycetidae</taxon>
        <taxon>Mytilinidiales</taxon>
        <taxon>Mytilinidiaceae</taxon>
        <taxon>Lophium</taxon>
    </lineage>
</organism>
<dbReference type="PROSITE" id="PS50048">
    <property type="entry name" value="ZN2_CY6_FUNGAL_2"/>
    <property type="match status" value="1"/>
</dbReference>
<dbReference type="GO" id="GO:0008270">
    <property type="term" value="F:zinc ion binding"/>
    <property type="evidence" value="ECO:0007669"/>
    <property type="project" value="InterPro"/>
</dbReference>
<dbReference type="InterPro" id="IPR001138">
    <property type="entry name" value="Zn2Cys6_DnaBD"/>
</dbReference>
<dbReference type="SMART" id="SM00066">
    <property type="entry name" value="GAL4"/>
    <property type="match status" value="1"/>
</dbReference>
<reference evidence="4" key="1">
    <citation type="journal article" date="2020" name="Stud. Mycol.">
        <title>101 Dothideomycetes genomes: a test case for predicting lifestyles and emergence of pathogens.</title>
        <authorList>
            <person name="Haridas S."/>
            <person name="Albert R."/>
            <person name="Binder M."/>
            <person name="Bloem J."/>
            <person name="Labutti K."/>
            <person name="Salamov A."/>
            <person name="Andreopoulos B."/>
            <person name="Baker S."/>
            <person name="Barry K."/>
            <person name="Bills G."/>
            <person name="Bluhm B."/>
            <person name="Cannon C."/>
            <person name="Castanera R."/>
            <person name="Culley D."/>
            <person name="Daum C."/>
            <person name="Ezra D."/>
            <person name="Gonzalez J."/>
            <person name="Henrissat B."/>
            <person name="Kuo A."/>
            <person name="Liang C."/>
            <person name="Lipzen A."/>
            <person name="Lutzoni F."/>
            <person name="Magnuson J."/>
            <person name="Mondo S."/>
            <person name="Nolan M."/>
            <person name="Ohm R."/>
            <person name="Pangilinan J."/>
            <person name="Park H.-J."/>
            <person name="Ramirez L."/>
            <person name="Alfaro M."/>
            <person name="Sun H."/>
            <person name="Tritt A."/>
            <person name="Yoshinaga Y."/>
            <person name="Zwiers L.-H."/>
            <person name="Turgeon B."/>
            <person name="Goodwin S."/>
            <person name="Spatafora J."/>
            <person name="Crous P."/>
            <person name="Grigoriev I."/>
        </authorList>
    </citation>
    <scope>NUCLEOTIDE SEQUENCE</scope>
    <source>
        <strain evidence="4">CBS 269.34</strain>
    </source>
</reference>
<evidence type="ECO:0000313" key="5">
    <source>
        <dbReference type="Proteomes" id="UP000799750"/>
    </source>
</evidence>
<accession>A0A6A6QMZ4</accession>
<dbReference type="Proteomes" id="UP000799750">
    <property type="component" value="Unassembled WGS sequence"/>
</dbReference>
<dbReference type="SUPFAM" id="SSF57701">
    <property type="entry name" value="Zn2/Cys6 DNA-binding domain"/>
    <property type="match status" value="1"/>
</dbReference>
<dbReference type="Gene3D" id="4.10.240.10">
    <property type="entry name" value="Zn(2)-C6 fungal-type DNA-binding domain"/>
    <property type="match status" value="1"/>
</dbReference>
<evidence type="ECO:0000259" key="3">
    <source>
        <dbReference type="PROSITE" id="PS50048"/>
    </source>
</evidence>
<dbReference type="InterPro" id="IPR036864">
    <property type="entry name" value="Zn2-C6_fun-type_DNA-bd_sf"/>
</dbReference>
<dbReference type="Pfam" id="PF00172">
    <property type="entry name" value="Zn_clus"/>
    <property type="match status" value="1"/>
</dbReference>
<keyword evidence="5" id="KW-1185">Reference proteome</keyword>
<dbReference type="EMBL" id="MU004192">
    <property type="protein sequence ID" value="KAF2493489.1"/>
    <property type="molecule type" value="Genomic_DNA"/>
</dbReference>
<dbReference type="GO" id="GO:0000981">
    <property type="term" value="F:DNA-binding transcription factor activity, RNA polymerase II-specific"/>
    <property type="evidence" value="ECO:0007669"/>
    <property type="project" value="InterPro"/>
</dbReference>
<evidence type="ECO:0000256" key="1">
    <source>
        <dbReference type="ARBA" id="ARBA00023242"/>
    </source>
</evidence>